<evidence type="ECO:0000256" key="2">
    <source>
        <dbReference type="ARBA" id="ARBA00022741"/>
    </source>
</evidence>
<feature type="domain" description="Helicase ATP-binding" evidence="11">
    <location>
        <begin position="61"/>
        <end position="229"/>
    </location>
</feature>
<keyword evidence="6" id="KW-0694">RNA-binding</keyword>
<evidence type="ECO:0000313" key="14">
    <source>
        <dbReference type="EMBL" id="RUP46705.1"/>
    </source>
</evidence>
<sequence>MLPWTLGPWDLAYLSLPPLMAEHTLIDTDSSFEAFDLDPRLLRALAKLNFSNPTLIQSNAIPLALSGKDILARARTGSGKTAAYCLPVVQKILVAKEYMQVANETKRRQCLHVCFRSPQSLDASNPSRQGTRSLILVPTRELAEQVTSHLNSLLLYCSADVKAANLASNVPLQLQQPILADFPDIVVATPSRALAHLEAQNLVIRETLETLVIDEADLVLSYGYDEDLLDVCNFDEGMALYQCLQLFPSGFRDRLYSKLASFPFGCHVHQDVESLKQLILRNPALLKLEEEKDEPDLLTQYVARCSEKEKFLLTTLLLKLHLIKGKALFFVNDIDRCYRLKLYFEQFGIKSCVLNSELPLNSRYHIVQEFNKGIYDYIIATDEGEIKGEQDSSDEEMESIDEAAEIENPMEEKDGGNDNEGDEDSGVEKAAKNKKRKTELPSNSQNKHKKAKRPRQDKEYGVARGVDFQGVAAVINFDFPTSAKSYTHRVGRTARGGQRGLSISFVVPKTEMEGKAMDAKVPGWNDEKVFKKVEKKQAGELECHATSFRLSSPAIKCVYLSPLTPINHSHLSSFKERGASIKPYLFTKENLKNFNYRAEDALRAVTKTAVREARLKEIKTEILNSDHLKAHFEDNPRDFAFLRHDKPLHPTRVQSHMKHFPSYLMPKITPPTGGADNVVDSGQIGAVSTDSQDMGHINFRKTDHRRRGTGRQGQGQKVSCIGCVDFLVRKNT</sequence>
<organism evidence="14 15">
    <name type="scientific">Jimgerdemannia flammicorona</name>
    <dbReference type="NCBI Taxonomy" id="994334"/>
    <lineage>
        <taxon>Eukaryota</taxon>
        <taxon>Fungi</taxon>
        <taxon>Fungi incertae sedis</taxon>
        <taxon>Mucoromycota</taxon>
        <taxon>Mucoromycotina</taxon>
        <taxon>Endogonomycetes</taxon>
        <taxon>Endogonales</taxon>
        <taxon>Endogonaceae</taxon>
        <taxon>Jimgerdemannia</taxon>
    </lineage>
</organism>
<evidence type="ECO:0000256" key="1">
    <source>
        <dbReference type="ARBA" id="ARBA00012552"/>
    </source>
</evidence>
<dbReference type="InterPro" id="IPR014001">
    <property type="entry name" value="Helicase_ATP-bd"/>
</dbReference>
<dbReference type="PROSITE" id="PS51192">
    <property type="entry name" value="HELICASE_ATP_BIND_1"/>
    <property type="match status" value="1"/>
</dbReference>
<dbReference type="InterPro" id="IPR027417">
    <property type="entry name" value="P-loop_NTPase"/>
</dbReference>
<dbReference type="PANTHER" id="PTHR47959:SF21">
    <property type="entry name" value="DEAD-BOX HELICASE 56"/>
    <property type="match status" value="1"/>
</dbReference>
<dbReference type="InterPro" id="IPR001650">
    <property type="entry name" value="Helicase_C-like"/>
</dbReference>
<evidence type="ECO:0000256" key="7">
    <source>
        <dbReference type="ARBA" id="ARBA00038041"/>
    </source>
</evidence>
<dbReference type="GO" id="GO:0016787">
    <property type="term" value="F:hydrolase activity"/>
    <property type="evidence" value="ECO:0007669"/>
    <property type="project" value="UniProtKB-KW"/>
</dbReference>
<evidence type="ECO:0000256" key="3">
    <source>
        <dbReference type="ARBA" id="ARBA00022801"/>
    </source>
</evidence>
<evidence type="ECO:0000256" key="6">
    <source>
        <dbReference type="ARBA" id="ARBA00022884"/>
    </source>
</evidence>
<accession>A0A433D7A3</accession>
<comment type="similarity">
    <text evidence="7">Belongs to the DEAD box helicase family. DDX56/DBP9 subfamily.</text>
</comment>
<dbReference type="AlphaFoldDB" id="A0A433D7A3"/>
<evidence type="ECO:0000256" key="4">
    <source>
        <dbReference type="ARBA" id="ARBA00022806"/>
    </source>
</evidence>
<feature type="region of interest" description="Disordered" evidence="10">
    <location>
        <begin position="405"/>
        <end position="461"/>
    </location>
</feature>
<gene>
    <name evidence="14" type="ORF">BC936DRAFT_146613</name>
</gene>
<evidence type="ECO:0000256" key="9">
    <source>
        <dbReference type="PROSITE-ProRule" id="PRU00552"/>
    </source>
</evidence>
<comment type="caution">
    <text evidence="14">The sequence shown here is derived from an EMBL/GenBank/DDBJ whole genome shotgun (WGS) entry which is preliminary data.</text>
</comment>
<dbReference type="GO" id="GO:0005524">
    <property type="term" value="F:ATP binding"/>
    <property type="evidence" value="ECO:0007669"/>
    <property type="project" value="UniProtKB-KW"/>
</dbReference>
<evidence type="ECO:0000259" key="12">
    <source>
        <dbReference type="PROSITE" id="PS51194"/>
    </source>
</evidence>
<dbReference type="SMART" id="SM00487">
    <property type="entry name" value="DEXDc"/>
    <property type="match status" value="1"/>
</dbReference>
<evidence type="ECO:0000256" key="8">
    <source>
        <dbReference type="ARBA" id="ARBA00047984"/>
    </source>
</evidence>
<dbReference type="EMBL" id="RBNI01005429">
    <property type="protein sequence ID" value="RUP46705.1"/>
    <property type="molecule type" value="Genomic_DNA"/>
</dbReference>
<dbReference type="EC" id="3.6.4.13" evidence="1"/>
<dbReference type="InterPro" id="IPR014014">
    <property type="entry name" value="RNA_helicase_DEAD_Q_motif"/>
</dbReference>
<dbReference type="SMART" id="SM00490">
    <property type="entry name" value="HELICc"/>
    <property type="match status" value="1"/>
</dbReference>
<evidence type="ECO:0000256" key="5">
    <source>
        <dbReference type="ARBA" id="ARBA00022840"/>
    </source>
</evidence>
<dbReference type="CDD" id="cd17961">
    <property type="entry name" value="DEADc_DDX56"/>
    <property type="match status" value="1"/>
</dbReference>
<dbReference type="InterPro" id="IPR011545">
    <property type="entry name" value="DEAD/DEAH_box_helicase_dom"/>
</dbReference>
<dbReference type="SUPFAM" id="SSF52540">
    <property type="entry name" value="P-loop containing nucleoside triphosphate hydrolases"/>
    <property type="match status" value="2"/>
</dbReference>
<evidence type="ECO:0000313" key="15">
    <source>
        <dbReference type="Proteomes" id="UP000268093"/>
    </source>
</evidence>
<dbReference type="InterPro" id="IPR050079">
    <property type="entry name" value="DEAD_box_RNA_helicase"/>
</dbReference>
<dbReference type="PROSITE" id="PS51195">
    <property type="entry name" value="Q_MOTIF"/>
    <property type="match status" value="1"/>
</dbReference>
<evidence type="ECO:0000259" key="11">
    <source>
        <dbReference type="PROSITE" id="PS51192"/>
    </source>
</evidence>
<keyword evidence="4" id="KW-0347">Helicase</keyword>
<dbReference type="GO" id="GO:0003723">
    <property type="term" value="F:RNA binding"/>
    <property type="evidence" value="ECO:0007669"/>
    <property type="project" value="UniProtKB-KW"/>
</dbReference>
<feature type="domain" description="Helicase C-terminal" evidence="12">
    <location>
        <begin position="373"/>
        <end position="554"/>
    </location>
</feature>
<protein>
    <recommendedName>
        <fullName evidence="1">RNA helicase</fullName>
        <ecNumber evidence="1">3.6.4.13</ecNumber>
    </recommendedName>
</protein>
<feature type="domain" description="DEAD-box RNA helicase Q" evidence="13">
    <location>
        <begin position="30"/>
        <end position="58"/>
    </location>
</feature>
<keyword evidence="5" id="KW-0067">ATP-binding</keyword>
<keyword evidence="3 14" id="KW-0378">Hydrolase</keyword>
<evidence type="ECO:0000259" key="13">
    <source>
        <dbReference type="PROSITE" id="PS51195"/>
    </source>
</evidence>
<evidence type="ECO:0000256" key="10">
    <source>
        <dbReference type="SAM" id="MobiDB-lite"/>
    </source>
</evidence>
<dbReference type="PANTHER" id="PTHR47959">
    <property type="entry name" value="ATP-DEPENDENT RNA HELICASE RHLE-RELATED"/>
    <property type="match status" value="1"/>
</dbReference>
<dbReference type="Proteomes" id="UP000268093">
    <property type="component" value="Unassembled WGS sequence"/>
</dbReference>
<dbReference type="GO" id="GO:0005829">
    <property type="term" value="C:cytosol"/>
    <property type="evidence" value="ECO:0007669"/>
    <property type="project" value="TreeGrafter"/>
</dbReference>
<dbReference type="PROSITE" id="PS51194">
    <property type="entry name" value="HELICASE_CTER"/>
    <property type="match status" value="1"/>
</dbReference>
<dbReference type="Pfam" id="PF00271">
    <property type="entry name" value="Helicase_C"/>
    <property type="match status" value="2"/>
</dbReference>
<dbReference type="GO" id="GO:0003724">
    <property type="term" value="F:RNA helicase activity"/>
    <property type="evidence" value="ECO:0007669"/>
    <property type="project" value="UniProtKB-EC"/>
</dbReference>
<comment type="catalytic activity">
    <reaction evidence="8">
        <text>ATP + H2O = ADP + phosphate + H(+)</text>
        <dbReference type="Rhea" id="RHEA:13065"/>
        <dbReference type="ChEBI" id="CHEBI:15377"/>
        <dbReference type="ChEBI" id="CHEBI:15378"/>
        <dbReference type="ChEBI" id="CHEBI:30616"/>
        <dbReference type="ChEBI" id="CHEBI:43474"/>
        <dbReference type="ChEBI" id="CHEBI:456216"/>
        <dbReference type="EC" id="3.6.4.13"/>
    </reaction>
</comment>
<reference evidence="14 15" key="1">
    <citation type="journal article" date="2018" name="New Phytol.">
        <title>Phylogenomics of Endogonaceae and evolution of mycorrhizas within Mucoromycota.</title>
        <authorList>
            <person name="Chang Y."/>
            <person name="Desiro A."/>
            <person name="Na H."/>
            <person name="Sandor L."/>
            <person name="Lipzen A."/>
            <person name="Clum A."/>
            <person name="Barry K."/>
            <person name="Grigoriev I.V."/>
            <person name="Martin F.M."/>
            <person name="Stajich J.E."/>
            <person name="Smith M.E."/>
            <person name="Bonito G."/>
            <person name="Spatafora J.W."/>
        </authorList>
    </citation>
    <scope>NUCLEOTIDE SEQUENCE [LARGE SCALE GENOMIC DNA]</scope>
    <source>
        <strain evidence="14 15">GMNB39</strain>
    </source>
</reference>
<dbReference type="OrthoDB" id="1191041at2759"/>
<dbReference type="CDD" id="cd18787">
    <property type="entry name" value="SF2_C_DEAD"/>
    <property type="match status" value="1"/>
</dbReference>
<dbReference type="Pfam" id="PF00270">
    <property type="entry name" value="DEAD"/>
    <property type="match status" value="1"/>
</dbReference>
<keyword evidence="15" id="KW-1185">Reference proteome</keyword>
<dbReference type="Gene3D" id="3.40.50.300">
    <property type="entry name" value="P-loop containing nucleotide triphosphate hydrolases"/>
    <property type="match status" value="2"/>
</dbReference>
<proteinExistence type="inferred from homology"/>
<feature type="short sequence motif" description="Q motif" evidence="9">
    <location>
        <begin position="30"/>
        <end position="58"/>
    </location>
</feature>
<keyword evidence="2" id="KW-0547">Nucleotide-binding</keyword>
<name>A0A433D7A3_9FUNG</name>